<dbReference type="VEuPathDB" id="VectorBase:ASIC021652"/>
<feature type="compositionally biased region" description="Polar residues" evidence="1">
    <location>
        <begin position="113"/>
        <end position="122"/>
    </location>
</feature>
<name>A0A084WT00_ANOSI</name>
<evidence type="ECO:0000313" key="3">
    <source>
        <dbReference type="EnsemblMetazoa" id="ASIC021652-PA"/>
    </source>
</evidence>
<dbReference type="Proteomes" id="UP000030765">
    <property type="component" value="Unassembled WGS sequence"/>
</dbReference>
<organism evidence="2">
    <name type="scientific">Anopheles sinensis</name>
    <name type="common">Mosquito</name>
    <dbReference type="NCBI Taxonomy" id="74873"/>
    <lineage>
        <taxon>Eukaryota</taxon>
        <taxon>Metazoa</taxon>
        <taxon>Ecdysozoa</taxon>
        <taxon>Arthropoda</taxon>
        <taxon>Hexapoda</taxon>
        <taxon>Insecta</taxon>
        <taxon>Pterygota</taxon>
        <taxon>Neoptera</taxon>
        <taxon>Endopterygota</taxon>
        <taxon>Diptera</taxon>
        <taxon>Nematocera</taxon>
        <taxon>Culicoidea</taxon>
        <taxon>Culicidae</taxon>
        <taxon>Anophelinae</taxon>
        <taxon>Anopheles</taxon>
    </lineage>
</organism>
<dbReference type="AlphaFoldDB" id="A0A084WT00"/>
<evidence type="ECO:0000313" key="2">
    <source>
        <dbReference type="EMBL" id="KFB53344.1"/>
    </source>
</evidence>
<proteinExistence type="predicted"/>
<sequence>MLTIYFRPLARHHANLWPALEDTIHDVNHCRAPSFSTRKRHLRRCYTHYALRRKSKLTPSDKLNWICLLQNKRLFALLLHTSVGSHLSKFSVHHHSNTARHPATGTPGERVSPSITSKQMNESRGGRLL</sequence>
<evidence type="ECO:0000256" key="1">
    <source>
        <dbReference type="SAM" id="MobiDB-lite"/>
    </source>
</evidence>
<feature type="region of interest" description="Disordered" evidence="1">
    <location>
        <begin position="94"/>
        <end position="129"/>
    </location>
</feature>
<dbReference type="EMBL" id="KE525419">
    <property type="protein sequence ID" value="KFB53344.1"/>
    <property type="molecule type" value="Genomic_DNA"/>
</dbReference>
<accession>A0A084WT00</accession>
<gene>
    <name evidence="2" type="ORF">ZHAS_00021652</name>
</gene>
<dbReference type="EnsemblMetazoa" id="ASIC021652-RA">
    <property type="protein sequence ID" value="ASIC021652-PA"/>
    <property type="gene ID" value="ASIC021652"/>
</dbReference>
<reference evidence="3" key="2">
    <citation type="submission" date="2020-05" db="UniProtKB">
        <authorList>
            <consortium name="EnsemblMetazoa"/>
        </authorList>
    </citation>
    <scope>IDENTIFICATION</scope>
</reference>
<keyword evidence="4" id="KW-1185">Reference proteome</keyword>
<protein>
    <submittedName>
        <fullName evidence="2 3">Diaminopimelate dehydrogenase</fullName>
    </submittedName>
</protein>
<reference evidence="2 4" key="1">
    <citation type="journal article" date="2014" name="BMC Genomics">
        <title>Genome sequence of Anopheles sinensis provides insight into genetics basis of mosquito competence for malaria parasites.</title>
        <authorList>
            <person name="Zhou D."/>
            <person name="Zhang D."/>
            <person name="Ding G."/>
            <person name="Shi L."/>
            <person name="Hou Q."/>
            <person name="Ye Y."/>
            <person name="Xu Y."/>
            <person name="Zhou H."/>
            <person name="Xiong C."/>
            <person name="Li S."/>
            <person name="Yu J."/>
            <person name="Hong S."/>
            <person name="Yu X."/>
            <person name="Zou P."/>
            <person name="Chen C."/>
            <person name="Chang X."/>
            <person name="Wang W."/>
            <person name="Lv Y."/>
            <person name="Sun Y."/>
            <person name="Ma L."/>
            <person name="Shen B."/>
            <person name="Zhu C."/>
        </authorList>
    </citation>
    <scope>NUCLEOTIDE SEQUENCE [LARGE SCALE GENOMIC DNA]</scope>
</reference>
<evidence type="ECO:0000313" key="4">
    <source>
        <dbReference type="Proteomes" id="UP000030765"/>
    </source>
</evidence>
<dbReference type="EMBL" id="ATLV01026780">
    <property type="status" value="NOT_ANNOTATED_CDS"/>
    <property type="molecule type" value="Genomic_DNA"/>
</dbReference>